<evidence type="ECO:0000256" key="6">
    <source>
        <dbReference type="ARBA" id="ARBA00022960"/>
    </source>
</evidence>
<dbReference type="GO" id="GO:0016020">
    <property type="term" value="C:membrane"/>
    <property type="evidence" value="ECO:0007669"/>
    <property type="project" value="InterPro"/>
</dbReference>
<dbReference type="GO" id="GO:0009274">
    <property type="term" value="C:peptidoglycan-based cell wall"/>
    <property type="evidence" value="ECO:0007669"/>
    <property type="project" value="InterPro"/>
</dbReference>
<keyword evidence="5" id="KW-0812">Transmembrane</keyword>
<dbReference type="PANTHER" id="PTHR30400">
    <property type="entry name" value="MONOFUNCTIONAL BIOSYNTHETIC PEPTIDOGLYCAN TRANSGLYCOSYLASE"/>
    <property type="match status" value="1"/>
</dbReference>
<dbReference type="InterPro" id="IPR036950">
    <property type="entry name" value="PBP_transglycosylase"/>
</dbReference>
<dbReference type="GO" id="GO:0016763">
    <property type="term" value="F:pentosyltransferase activity"/>
    <property type="evidence" value="ECO:0007669"/>
    <property type="project" value="InterPro"/>
</dbReference>
<dbReference type="Pfam" id="PF00912">
    <property type="entry name" value="Transgly"/>
    <property type="match status" value="1"/>
</dbReference>
<evidence type="ECO:0000256" key="5">
    <source>
        <dbReference type="ARBA" id="ARBA00022692"/>
    </source>
</evidence>
<dbReference type="InterPro" id="IPR001264">
    <property type="entry name" value="Glyco_trans_51"/>
</dbReference>
<evidence type="ECO:0000256" key="9">
    <source>
        <dbReference type="ARBA" id="ARBA00023136"/>
    </source>
</evidence>
<dbReference type="GO" id="GO:0009252">
    <property type="term" value="P:peptidoglycan biosynthetic process"/>
    <property type="evidence" value="ECO:0007669"/>
    <property type="project" value="UniProtKB-KW"/>
</dbReference>
<keyword evidence="13" id="KW-1185">Reference proteome</keyword>
<evidence type="ECO:0000256" key="4">
    <source>
        <dbReference type="ARBA" id="ARBA00022679"/>
    </source>
</evidence>
<evidence type="ECO:0000313" key="13">
    <source>
        <dbReference type="Proteomes" id="UP000515237"/>
    </source>
</evidence>
<keyword evidence="4" id="KW-0808">Transferase</keyword>
<keyword evidence="8" id="KW-1133">Transmembrane helix</keyword>
<evidence type="ECO:0000313" key="12">
    <source>
        <dbReference type="EMBL" id="QNF35877.1"/>
    </source>
</evidence>
<keyword evidence="10" id="KW-0961">Cell wall biogenesis/degradation</keyword>
<dbReference type="InterPro" id="IPR011812">
    <property type="entry name" value="Pep_trsgly"/>
</dbReference>
<evidence type="ECO:0000256" key="2">
    <source>
        <dbReference type="ARBA" id="ARBA00022519"/>
    </source>
</evidence>
<evidence type="ECO:0000256" key="1">
    <source>
        <dbReference type="ARBA" id="ARBA00022475"/>
    </source>
</evidence>
<gene>
    <name evidence="12" type="ORF">HUW51_18440</name>
</gene>
<keyword evidence="6" id="KW-0133">Cell shape</keyword>
<feature type="domain" description="Glycosyl transferase family 51" evidence="11">
    <location>
        <begin position="358"/>
        <end position="532"/>
    </location>
</feature>
<sequence>MRNIAVIPKGADTLFTTDSVDAQISLWTIFKGRPVFSELKIANAYLTARKTKTQNNYSFLLRKKPAEPSVKKSKTGRNYGEILNNLIETAFENVPEAVTFRNLLVTYEGDNRNIRVNMPLLTVDEGNISSSLTVQTDSLINKLHVEGNINPDDYQISANLYTTDTAGIRIPYIKEKYGAKLSFDSLKVSLTDKVYKQNRLTIKGEGRMNKLLVNHPKVADGDVQIDKGAINYVVTIGQDYYSLDTLSRVTLNKMVIYPQARLITQPSKRIALKVRSAQTEANDFFESLPKGMFETLEGIKAQGYLTYNMNFYVDMAQVDSLKFNSGLEGKYFNILSYGKTDLRRMNEPFEHTVYEYGKPLRTFTVGPQNPNFTPYNQISNYLKNSILTSEDYGFFKHKGFHEGAFRHSMITNIKEKNFTRGGSTISMQLVKNVFLTRKKTVARKVEEMLIVWLIENNRLTSKQRMYEVYLNIIEWGPNVYGVKEASRFFFEKYPADLNLAESLFLTSIIPRPKAYRYSFDSYGNLRNRTKYYFKLISGIMLRRGLISQEEYDNLYPHVNLAGRARDLIVTATPAPDTTAVDSLQMDLVTPIDLLD</sequence>
<reference evidence="12 13" key="1">
    <citation type="journal article" date="2018" name="Int. J. Syst. Evol. Microbiol.">
        <title>Adhaeribacter swui sp. nov., isolated from wet mud.</title>
        <authorList>
            <person name="Kim D.U."/>
            <person name="Kim K.W."/>
            <person name="Kang M.S."/>
            <person name="Kim J.Y."/>
            <person name="Jang J.H."/>
            <person name="Kim M.K."/>
        </authorList>
    </citation>
    <scope>NUCLEOTIDE SEQUENCE [LARGE SCALE GENOMIC DNA]</scope>
    <source>
        <strain evidence="12 13">KCTC 52873</strain>
    </source>
</reference>
<dbReference type="EMBL" id="CP055156">
    <property type="protein sequence ID" value="QNF35877.1"/>
    <property type="molecule type" value="Genomic_DNA"/>
</dbReference>
<dbReference type="AlphaFoldDB" id="A0A7G7GFE3"/>
<dbReference type="Proteomes" id="UP000515237">
    <property type="component" value="Chromosome"/>
</dbReference>
<dbReference type="InterPro" id="IPR023346">
    <property type="entry name" value="Lysozyme-like_dom_sf"/>
</dbReference>
<keyword evidence="7" id="KW-0573">Peptidoglycan synthesis</keyword>
<proteinExistence type="predicted"/>
<keyword evidence="3" id="KW-0328">Glycosyltransferase</keyword>
<keyword evidence="9" id="KW-0472">Membrane</keyword>
<keyword evidence="1" id="KW-1003">Cell membrane</keyword>
<dbReference type="SUPFAM" id="SSF53955">
    <property type="entry name" value="Lysozyme-like"/>
    <property type="match status" value="1"/>
</dbReference>
<evidence type="ECO:0000256" key="3">
    <source>
        <dbReference type="ARBA" id="ARBA00022676"/>
    </source>
</evidence>
<evidence type="ECO:0000256" key="7">
    <source>
        <dbReference type="ARBA" id="ARBA00022984"/>
    </source>
</evidence>
<evidence type="ECO:0000256" key="8">
    <source>
        <dbReference type="ARBA" id="ARBA00022989"/>
    </source>
</evidence>
<organism evidence="12 13">
    <name type="scientific">Adhaeribacter swui</name>
    <dbReference type="NCBI Taxonomy" id="2086471"/>
    <lineage>
        <taxon>Bacteria</taxon>
        <taxon>Pseudomonadati</taxon>
        <taxon>Bacteroidota</taxon>
        <taxon>Cytophagia</taxon>
        <taxon>Cytophagales</taxon>
        <taxon>Hymenobacteraceae</taxon>
        <taxon>Adhaeribacter</taxon>
    </lineage>
</organism>
<protein>
    <submittedName>
        <fullName evidence="12">Transglycosylase domain-containing protein</fullName>
    </submittedName>
</protein>
<dbReference type="GO" id="GO:0008360">
    <property type="term" value="P:regulation of cell shape"/>
    <property type="evidence" value="ECO:0007669"/>
    <property type="project" value="UniProtKB-KW"/>
</dbReference>
<accession>A0A7G7GFE3</accession>
<dbReference type="GO" id="GO:0071555">
    <property type="term" value="P:cell wall organization"/>
    <property type="evidence" value="ECO:0007669"/>
    <property type="project" value="UniProtKB-KW"/>
</dbReference>
<dbReference type="KEGG" id="aswu:HUW51_18440"/>
<dbReference type="PANTHER" id="PTHR30400:SF0">
    <property type="entry name" value="BIOSYNTHETIC PEPTIDOGLYCAN TRANSGLYCOSYLASE"/>
    <property type="match status" value="1"/>
</dbReference>
<keyword evidence="2" id="KW-0997">Cell inner membrane</keyword>
<evidence type="ECO:0000259" key="11">
    <source>
        <dbReference type="Pfam" id="PF00912"/>
    </source>
</evidence>
<name>A0A7G7GFE3_9BACT</name>
<evidence type="ECO:0000256" key="10">
    <source>
        <dbReference type="ARBA" id="ARBA00023316"/>
    </source>
</evidence>
<dbReference type="Gene3D" id="1.10.3810.10">
    <property type="entry name" value="Biosynthetic peptidoglycan transglycosylase-like"/>
    <property type="match status" value="1"/>
</dbReference>